<accession>A0A1T5A3S5</accession>
<dbReference type="OrthoDB" id="839873at2"/>
<organism evidence="1 2">
    <name type="scientific">Parapedobacter luteus</name>
    <dbReference type="NCBI Taxonomy" id="623280"/>
    <lineage>
        <taxon>Bacteria</taxon>
        <taxon>Pseudomonadati</taxon>
        <taxon>Bacteroidota</taxon>
        <taxon>Sphingobacteriia</taxon>
        <taxon>Sphingobacteriales</taxon>
        <taxon>Sphingobacteriaceae</taxon>
        <taxon>Parapedobacter</taxon>
    </lineage>
</organism>
<evidence type="ECO:0000313" key="2">
    <source>
        <dbReference type="Proteomes" id="UP000190541"/>
    </source>
</evidence>
<name>A0A1T5A3S5_9SPHI</name>
<proteinExistence type="predicted"/>
<dbReference type="AlphaFoldDB" id="A0A1T5A3S5"/>
<dbReference type="EMBL" id="FUYS01000001">
    <property type="protein sequence ID" value="SKB29652.1"/>
    <property type="molecule type" value="Genomic_DNA"/>
</dbReference>
<dbReference type="STRING" id="623280.SAMN05660226_00558"/>
<keyword evidence="2" id="KW-1185">Reference proteome</keyword>
<evidence type="ECO:0008006" key="3">
    <source>
        <dbReference type="Google" id="ProtNLM"/>
    </source>
</evidence>
<dbReference type="PROSITE" id="PS51257">
    <property type="entry name" value="PROKAR_LIPOPROTEIN"/>
    <property type="match status" value="1"/>
</dbReference>
<evidence type="ECO:0000313" key="1">
    <source>
        <dbReference type="EMBL" id="SKB29652.1"/>
    </source>
</evidence>
<sequence length="156" mass="17909">MENSIKNTLFQLLTAGTFFCLPLLGGCQKAELPDEVNTVEEARRVIVGEWEWERTEINYRGQGNTIYETPDTENKTIQYVFRKDGTAAKIENGKDSIDYNFEIEESLESSDFHLTLSPKDINIQVSRTFLILYNGNLILTNRLGVSSYYIRKAKQL</sequence>
<dbReference type="Proteomes" id="UP000190541">
    <property type="component" value="Unassembled WGS sequence"/>
</dbReference>
<gene>
    <name evidence="1" type="ORF">SAMN05660226_00558</name>
</gene>
<dbReference type="RefSeq" id="WP_079715274.1">
    <property type="nucleotide sequence ID" value="NZ_FUYS01000001.1"/>
</dbReference>
<protein>
    <recommendedName>
        <fullName evidence="3">Lipocalin-like domain-containing protein</fullName>
    </recommendedName>
</protein>
<reference evidence="1 2" key="1">
    <citation type="submission" date="2017-02" db="EMBL/GenBank/DDBJ databases">
        <authorList>
            <person name="Peterson S.W."/>
        </authorList>
    </citation>
    <scope>NUCLEOTIDE SEQUENCE [LARGE SCALE GENOMIC DNA]</scope>
    <source>
        <strain evidence="1 2">DSM 22899</strain>
    </source>
</reference>